<organism evidence="7 8">
    <name type="scientific">Pacificimonas flava</name>
    <dbReference type="NCBI Taxonomy" id="1234595"/>
    <lineage>
        <taxon>Bacteria</taxon>
        <taxon>Pseudomonadati</taxon>
        <taxon>Pseudomonadota</taxon>
        <taxon>Alphaproteobacteria</taxon>
        <taxon>Sphingomonadales</taxon>
        <taxon>Sphingosinicellaceae</taxon>
        <taxon>Pacificimonas</taxon>
    </lineage>
</organism>
<evidence type="ECO:0000256" key="6">
    <source>
        <dbReference type="SAM" id="Phobius"/>
    </source>
</evidence>
<feature type="transmembrane region" description="Helical" evidence="6">
    <location>
        <begin position="96"/>
        <end position="121"/>
    </location>
</feature>
<keyword evidence="8" id="KW-1185">Reference proteome</keyword>
<feature type="transmembrane region" description="Helical" evidence="6">
    <location>
        <begin position="142"/>
        <end position="161"/>
    </location>
</feature>
<evidence type="ECO:0000256" key="1">
    <source>
        <dbReference type="ARBA" id="ARBA00004651"/>
    </source>
</evidence>
<feature type="transmembrane region" description="Helical" evidence="6">
    <location>
        <begin position="213"/>
        <end position="235"/>
    </location>
</feature>
<keyword evidence="3 6" id="KW-0812">Transmembrane</keyword>
<proteinExistence type="predicted"/>
<keyword evidence="5 6" id="KW-0472">Membrane</keyword>
<keyword evidence="4 6" id="KW-1133">Transmembrane helix</keyword>
<comment type="subcellular location">
    <subcellularLocation>
        <location evidence="1">Cell membrane</location>
        <topology evidence="1">Multi-pass membrane protein</topology>
    </subcellularLocation>
</comment>
<protein>
    <submittedName>
        <fullName evidence="7">Ribonuclease BN</fullName>
    </submittedName>
</protein>
<evidence type="ECO:0000313" key="8">
    <source>
        <dbReference type="Proteomes" id="UP000011717"/>
    </source>
</evidence>
<dbReference type="PATRIC" id="fig|1234595.3.peg.1389"/>
<gene>
    <name evidence="7" type="ORF">C725_1386</name>
</gene>
<dbReference type="PANTHER" id="PTHR30213:SF0">
    <property type="entry name" value="UPF0761 MEMBRANE PROTEIN YIHY"/>
    <property type="match status" value="1"/>
</dbReference>
<dbReference type="Pfam" id="PF03631">
    <property type="entry name" value="Virul_fac_BrkB"/>
    <property type="match status" value="1"/>
</dbReference>
<accession>M2SDP1</accession>
<comment type="caution">
    <text evidence="7">The sequence shown here is derived from an EMBL/GenBank/DDBJ whole genome shotgun (WGS) entry which is preliminary data.</text>
</comment>
<evidence type="ECO:0000313" key="7">
    <source>
        <dbReference type="EMBL" id="EMD83485.1"/>
    </source>
</evidence>
<evidence type="ECO:0000256" key="4">
    <source>
        <dbReference type="ARBA" id="ARBA00022989"/>
    </source>
</evidence>
<dbReference type="PANTHER" id="PTHR30213">
    <property type="entry name" value="INNER MEMBRANE PROTEIN YHJD"/>
    <property type="match status" value="1"/>
</dbReference>
<dbReference type="NCBIfam" id="TIGR00765">
    <property type="entry name" value="yihY_not_rbn"/>
    <property type="match status" value="1"/>
</dbReference>
<keyword evidence="2" id="KW-1003">Cell membrane</keyword>
<feature type="transmembrane region" description="Helical" evidence="6">
    <location>
        <begin position="181"/>
        <end position="201"/>
    </location>
</feature>
<evidence type="ECO:0000256" key="5">
    <source>
        <dbReference type="ARBA" id="ARBA00023136"/>
    </source>
</evidence>
<dbReference type="PIRSF" id="PIRSF035875">
    <property type="entry name" value="RNase_BN"/>
    <property type="match status" value="1"/>
</dbReference>
<sequence length="294" mass="31066">MDYHSTSQNHLAIARRAWKEADSDNVGLIAAGVAFYGFLAFVPMLAAIVLGYGVFSDPSDVMRHAALLDDVLPRDVADIISDQLGAIAGAEQKRTVFGLILALAIAIYGAMKGAKAIVVALNIVHGREERRGFFSQMATSALITLALVATALAMMLAITALGYLERLLPGLPLAAITLIRAAFWLAAGFAAACGLGMIYRYGPDRRAVPLRHLLPGSILATLGFVLVSLGFGFYVANFGSYNATYGALGAVVVMLMWLYLSAYVLLLGSEVNAARDLVAAEDAAQEGEAEPARA</sequence>
<dbReference type="InterPro" id="IPR017039">
    <property type="entry name" value="Virul_fac_BrkB"/>
</dbReference>
<feature type="transmembrane region" description="Helical" evidence="6">
    <location>
        <begin position="247"/>
        <end position="267"/>
    </location>
</feature>
<dbReference type="GO" id="GO:0005886">
    <property type="term" value="C:plasma membrane"/>
    <property type="evidence" value="ECO:0007669"/>
    <property type="project" value="UniProtKB-SubCell"/>
</dbReference>
<evidence type="ECO:0000256" key="2">
    <source>
        <dbReference type="ARBA" id="ARBA00022475"/>
    </source>
</evidence>
<evidence type="ECO:0000256" key="3">
    <source>
        <dbReference type="ARBA" id="ARBA00022692"/>
    </source>
</evidence>
<dbReference type="EMBL" id="AMRV01000003">
    <property type="protein sequence ID" value="EMD83485.1"/>
    <property type="molecule type" value="Genomic_DNA"/>
</dbReference>
<name>M2SDP1_9SPHN</name>
<dbReference type="AlphaFoldDB" id="M2SDP1"/>
<reference evidence="7 8" key="1">
    <citation type="journal article" date="2013" name="Genome Announc.">
        <title>Draft Genome Sequence of Strain JLT2015T, Belonging to the Family Sphingomonadaceae of the Alphaproteobacteria.</title>
        <authorList>
            <person name="Tang K."/>
            <person name="Liu K."/>
            <person name="Li S."/>
            <person name="Jiao N."/>
        </authorList>
    </citation>
    <scope>NUCLEOTIDE SEQUENCE [LARGE SCALE GENOMIC DNA]</scope>
    <source>
        <strain evidence="7 8">JLT2015</strain>
    </source>
</reference>
<feature type="transmembrane region" description="Helical" evidence="6">
    <location>
        <begin position="26"/>
        <end position="55"/>
    </location>
</feature>
<dbReference type="Proteomes" id="UP000011717">
    <property type="component" value="Unassembled WGS sequence"/>
</dbReference>